<sequence length="56" mass="6162">MNTLYKNVLGRDADAGGLKYWLGQLNSGAETRYEVLLGFSESAENKTLFTEMTGLS</sequence>
<dbReference type="EMBL" id="JNAX01000007">
    <property type="protein sequence ID" value="KGG21256.1"/>
    <property type="molecule type" value="Genomic_DNA"/>
</dbReference>
<protein>
    <recommendedName>
        <fullName evidence="1">DUF4214 domain-containing protein</fullName>
    </recommendedName>
</protein>
<dbReference type="AlphaFoldDB" id="A0A0A2C4H3"/>
<evidence type="ECO:0000313" key="2">
    <source>
        <dbReference type="EMBL" id="KGG21256.1"/>
    </source>
</evidence>
<organism evidence="2 3">
    <name type="scientific">Prochlorococcus marinus str. PAC1</name>
    <dbReference type="NCBI Taxonomy" id="59924"/>
    <lineage>
        <taxon>Bacteria</taxon>
        <taxon>Bacillati</taxon>
        <taxon>Cyanobacteriota</taxon>
        <taxon>Cyanophyceae</taxon>
        <taxon>Synechococcales</taxon>
        <taxon>Prochlorococcaceae</taxon>
        <taxon>Prochlorococcus</taxon>
    </lineage>
</organism>
<evidence type="ECO:0000259" key="1">
    <source>
        <dbReference type="Pfam" id="PF13946"/>
    </source>
</evidence>
<dbReference type="Pfam" id="PF13946">
    <property type="entry name" value="DUF4214"/>
    <property type="match status" value="1"/>
</dbReference>
<gene>
    <name evidence="2" type="ORF">EV03_0590</name>
</gene>
<dbReference type="InterPro" id="IPR025282">
    <property type="entry name" value="DUF4214"/>
</dbReference>
<evidence type="ECO:0000313" key="3">
    <source>
        <dbReference type="Proteomes" id="UP000030392"/>
    </source>
</evidence>
<comment type="caution">
    <text evidence="2">The sequence shown here is derived from an EMBL/GenBank/DDBJ whole genome shotgun (WGS) entry which is preliminary data.</text>
</comment>
<reference evidence="3" key="1">
    <citation type="journal article" date="2014" name="Sci. Data">
        <title>Genomes of diverse isolates of the marine cyanobacterium Prochlorococcus.</title>
        <authorList>
            <person name="Biller S."/>
            <person name="Berube P."/>
            <person name="Thompson J."/>
            <person name="Kelly L."/>
            <person name="Roggensack S."/>
            <person name="Awad L."/>
            <person name="Roache-Johnson K."/>
            <person name="Ding H."/>
            <person name="Giovannoni S.J."/>
            <person name="Moore L.R."/>
            <person name="Chisholm S.W."/>
        </authorList>
    </citation>
    <scope>NUCLEOTIDE SEQUENCE [LARGE SCALE GENOMIC DNA]</scope>
    <source>
        <strain evidence="3">PAC1</strain>
    </source>
</reference>
<accession>A0A0A2C4H3</accession>
<dbReference type="Proteomes" id="UP000030392">
    <property type="component" value="Unassembled WGS sequence"/>
</dbReference>
<proteinExistence type="predicted"/>
<feature type="domain" description="DUF4214" evidence="1">
    <location>
        <begin position="2"/>
        <end position="49"/>
    </location>
</feature>
<name>A0A0A2C4H3_PROMR</name>